<dbReference type="AlphaFoldDB" id="A0A1H2RY82"/>
<dbReference type="STRING" id="356660.SAMN05444336_101488"/>
<dbReference type="GO" id="GO:0005543">
    <property type="term" value="F:phospholipid binding"/>
    <property type="evidence" value="ECO:0007669"/>
    <property type="project" value="TreeGrafter"/>
</dbReference>
<dbReference type="Proteomes" id="UP000199118">
    <property type="component" value="Unassembled WGS sequence"/>
</dbReference>
<evidence type="ECO:0000256" key="6">
    <source>
        <dbReference type="ARBA" id="ARBA00022556"/>
    </source>
</evidence>
<keyword evidence="6 11" id="KW-0441">Lipid A biosynthesis</keyword>
<comment type="function">
    <text evidence="1 11">Condensation of UDP-2,3-diacylglucosamine and 2,3-diacylglucosamine-1-phosphate to form lipid A disaccharide, a precursor of lipid A, a phosphorylated glycolipid that anchors the lipopolysaccharide to the outer membrane of the cell.</text>
</comment>
<dbReference type="PANTHER" id="PTHR30372:SF4">
    <property type="entry name" value="LIPID-A-DISACCHARIDE SYNTHASE, MITOCHONDRIAL-RELATED"/>
    <property type="match status" value="1"/>
</dbReference>
<keyword evidence="13" id="KW-1185">Reference proteome</keyword>
<sequence>MTRPLRVFLIAGEASGDRLGAPLIRALREEAGREVEVMGVGGELMEAEGLRSLFPATDLAVMGIAEVLPRLRLILRRIRETAAALTEARPDLLITIDSPGFGLRVARKARKALPGTVMTHYVAPSVWAWKPGRAKEMAAYVDHVLALLPFEPPYMTEAGMTCDFVGHPAARLPVPDAAACAAFRAEIGAGDAPLLCVLPGSRRGEVSRLAAPFGDVVARVAAQVPGLRAVIPAAAGVADMVEAAARDWPIPAVVLDPRGMDPAAAEARKFACFAACDTALAASGTVSLELAAMGAPQVIAYRVHPLTAFIVKRMVRIDSATLVNLLLKSRPIPEYIQDALIPETVAAEVVRLLSDPAAAAAQRAAEDEALAMLGRHGAPPSTLAARSVLAALERGGAKG</sequence>
<evidence type="ECO:0000256" key="2">
    <source>
        <dbReference type="ARBA" id="ARBA00007868"/>
    </source>
</evidence>
<evidence type="ECO:0000256" key="1">
    <source>
        <dbReference type="ARBA" id="ARBA00002056"/>
    </source>
</evidence>
<dbReference type="GO" id="GO:0009245">
    <property type="term" value="P:lipid A biosynthetic process"/>
    <property type="evidence" value="ECO:0007669"/>
    <property type="project" value="UniProtKB-UniRule"/>
</dbReference>
<dbReference type="NCBIfam" id="TIGR00215">
    <property type="entry name" value="lpxB"/>
    <property type="match status" value="1"/>
</dbReference>
<evidence type="ECO:0000256" key="4">
    <source>
        <dbReference type="ARBA" id="ARBA00020902"/>
    </source>
</evidence>
<gene>
    <name evidence="11" type="primary">lpxB</name>
    <name evidence="12" type="ORF">SAMN05444336_101488</name>
</gene>
<dbReference type="GO" id="GO:0008915">
    <property type="term" value="F:lipid-A-disaccharide synthase activity"/>
    <property type="evidence" value="ECO:0007669"/>
    <property type="project" value="UniProtKB-UniRule"/>
</dbReference>
<evidence type="ECO:0000256" key="7">
    <source>
        <dbReference type="ARBA" id="ARBA00022676"/>
    </source>
</evidence>
<dbReference type="GO" id="GO:0016020">
    <property type="term" value="C:membrane"/>
    <property type="evidence" value="ECO:0007669"/>
    <property type="project" value="GOC"/>
</dbReference>
<evidence type="ECO:0000313" key="13">
    <source>
        <dbReference type="Proteomes" id="UP000199118"/>
    </source>
</evidence>
<evidence type="ECO:0000313" key="12">
    <source>
        <dbReference type="EMBL" id="SDW24110.1"/>
    </source>
</evidence>
<dbReference type="Pfam" id="PF02684">
    <property type="entry name" value="LpxB"/>
    <property type="match status" value="1"/>
</dbReference>
<dbReference type="HAMAP" id="MF_00392">
    <property type="entry name" value="LpxB"/>
    <property type="match status" value="1"/>
</dbReference>
<comment type="pathway">
    <text evidence="11">Bacterial outer membrane biogenesis; LPS lipid A biosynthesis.</text>
</comment>
<dbReference type="SUPFAM" id="SSF53756">
    <property type="entry name" value="UDP-Glycosyltransferase/glycogen phosphorylase"/>
    <property type="match status" value="1"/>
</dbReference>
<evidence type="ECO:0000256" key="11">
    <source>
        <dbReference type="HAMAP-Rule" id="MF_00392"/>
    </source>
</evidence>
<organism evidence="12 13">
    <name type="scientific">Albimonas donghaensis</name>
    <dbReference type="NCBI Taxonomy" id="356660"/>
    <lineage>
        <taxon>Bacteria</taxon>
        <taxon>Pseudomonadati</taxon>
        <taxon>Pseudomonadota</taxon>
        <taxon>Alphaproteobacteria</taxon>
        <taxon>Rhodobacterales</taxon>
        <taxon>Paracoccaceae</taxon>
        <taxon>Albimonas</taxon>
    </lineage>
</organism>
<keyword evidence="8 11" id="KW-0808">Transferase</keyword>
<dbReference type="EMBL" id="FNMZ01000001">
    <property type="protein sequence ID" value="SDW24110.1"/>
    <property type="molecule type" value="Genomic_DNA"/>
</dbReference>
<dbReference type="OrthoDB" id="9801642at2"/>
<name>A0A1H2RY82_9RHOB</name>
<evidence type="ECO:0000256" key="3">
    <source>
        <dbReference type="ARBA" id="ARBA00012687"/>
    </source>
</evidence>
<keyword evidence="7 11" id="KW-0328">Glycosyltransferase</keyword>
<dbReference type="PANTHER" id="PTHR30372">
    <property type="entry name" value="LIPID-A-DISACCHARIDE SYNTHASE"/>
    <property type="match status" value="1"/>
</dbReference>
<dbReference type="EC" id="2.4.1.182" evidence="3 11"/>
<dbReference type="UniPathway" id="UPA00973"/>
<evidence type="ECO:0000256" key="9">
    <source>
        <dbReference type="ARBA" id="ARBA00023098"/>
    </source>
</evidence>
<reference evidence="12 13" key="1">
    <citation type="submission" date="2016-10" db="EMBL/GenBank/DDBJ databases">
        <authorList>
            <person name="de Groot N.N."/>
        </authorList>
    </citation>
    <scope>NUCLEOTIDE SEQUENCE [LARGE SCALE GENOMIC DNA]</scope>
    <source>
        <strain evidence="12 13">DSM 17890</strain>
    </source>
</reference>
<keyword evidence="9 11" id="KW-0443">Lipid metabolism</keyword>
<evidence type="ECO:0000256" key="10">
    <source>
        <dbReference type="ARBA" id="ARBA00048975"/>
    </source>
</evidence>
<keyword evidence="5 11" id="KW-0444">Lipid biosynthesis</keyword>
<protein>
    <recommendedName>
        <fullName evidence="4 11">Lipid-A-disaccharide synthase</fullName>
        <ecNumber evidence="3 11">2.4.1.182</ecNumber>
    </recommendedName>
</protein>
<accession>A0A1H2RY82</accession>
<dbReference type="RefSeq" id="WP_092679531.1">
    <property type="nucleotide sequence ID" value="NZ_FNMZ01000001.1"/>
</dbReference>
<evidence type="ECO:0000256" key="5">
    <source>
        <dbReference type="ARBA" id="ARBA00022516"/>
    </source>
</evidence>
<comment type="catalytic activity">
    <reaction evidence="10 11">
        <text>a lipid X + a UDP-2-N,3-O-bis[(3R)-3-hydroxyacyl]-alpha-D-glucosamine = a lipid A disaccharide + UDP + H(+)</text>
        <dbReference type="Rhea" id="RHEA:67828"/>
        <dbReference type="ChEBI" id="CHEBI:15378"/>
        <dbReference type="ChEBI" id="CHEBI:58223"/>
        <dbReference type="ChEBI" id="CHEBI:137748"/>
        <dbReference type="ChEBI" id="CHEBI:176338"/>
        <dbReference type="ChEBI" id="CHEBI:176343"/>
        <dbReference type="EC" id="2.4.1.182"/>
    </reaction>
</comment>
<dbReference type="InterPro" id="IPR003835">
    <property type="entry name" value="Glyco_trans_19"/>
</dbReference>
<comment type="similarity">
    <text evidence="2 11">Belongs to the LpxB family.</text>
</comment>
<evidence type="ECO:0000256" key="8">
    <source>
        <dbReference type="ARBA" id="ARBA00022679"/>
    </source>
</evidence>
<proteinExistence type="inferred from homology"/>